<evidence type="ECO:0000313" key="3">
    <source>
        <dbReference type="EMBL" id="PWI66005.1"/>
    </source>
</evidence>
<reference evidence="3 4" key="1">
    <citation type="journal article" date="2016" name="Front. Microbiol.">
        <title>Genome and transcriptome sequences reveal the specific parasitism of the nematophagous Purpureocillium lilacinum 36-1.</title>
        <authorList>
            <person name="Xie J."/>
            <person name="Li S."/>
            <person name="Mo C."/>
            <person name="Xiao X."/>
            <person name="Peng D."/>
            <person name="Wang G."/>
            <person name="Xiao Y."/>
        </authorList>
    </citation>
    <scope>NUCLEOTIDE SEQUENCE [LARGE SCALE GENOMIC DNA]</scope>
    <source>
        <strain evidence="3 4">36-1</strain>
    </source>
</reference>
<dbReference type="InterPro" id="IPR050266">
    <property type="entry name" value="AB_hydrolase_sf"/>
</dbReference>
<dbReference type="PANTHER" id="PTHR43798:SF33">
    <property type="entry name" value="HYDROLASE, PUTATIVE (AFU_ORTHOLOGUE AFUA_2G14860)-RELATED"/>
    <property type="match status" value="1"/>
</dbReference>
<accession>A0A2U3DUS9</accession>
<proteinExistence type="predicted"/>
<dbReference type="InterPro" id="IPR000073">
    <property type="entry name" value="AB_hydrolase_1"/>
</dbReference>
<dbReference type="PANTHER" id="PTHR43798">
    <property type="entry name" value="MONOACYLGLYCEROL LIPASE"/>
    <property type="match status" value="1"/>
</dbReference>
<dbReference type="Pfam" id="PF00561">
    <property type="entry name" value="Abhydrolase_1"/>
    <property type="match status" value="1"/>
</dbReference>
<dbReference type="Proteomes" id="UP000245956">
    <property type="component" value="Unassembled WGS sequence"/>
</dbReference>
<protein>
    <recommendedName>
        <fullName evidence="2">AB hydrolase-1 domain-containing protein</fullName>
    </recommendedName>
</protein>
<dbReference type="InterPro" id="IPR029058">
    <property type="entry name" value="AB_hydrolase_fold"/>
</dbReference>
<dbReference type="Gene3D" id="3.40.50.1820">
    <property type="entry name" value="alpha/beta hydrolase"/>
    <property type="match status" value="1"/>
</dbReference>
<evidence type="ECO:0000256" key="1">
    <source>
        <dbReference type="SAM" id="MobiDB-lite"/>
    </source>
</evidence>
<feature type="compositionally biased region" description="Polar residues" evidence="1">
    <location>
        <begin position="36"/>
        <end position="50"/>
    </location>
</feature>
<dbReference type="SUPFAM" id="SSF53474">
    <property type="entry name" value="alpha/beta-Hydrolases"/>
    <property type="match status" value="1"/>
</dbReference>
<evidence type="ECO:0000259" key="2">
    <source>
        <dbReference type="Pfam" id="PF00561"/>
    </source>
</evidence>
<feature type="compositionally biased region" description="Pro residues" evidence="1">
    <location>
        <begin position="1"/>
        <end position="19"/>
    </location>
</feature>
<name>A0A2U3DUS9_PURLI</name>
<dbReference type="AlphaFoldDB" id="A0A2U3DUS9"/>
<feature type="domain" description="AB hydrolase-1" evidence="2">
    <location>
        <begin position="191"/>
        <end position="427"/>
    </location>
</feature>
<evidence type="ECO:0000313" key="4">
    <source>
        <dbReference type="Proteomes" id="UP000245956"/>
    </source>
</evidence>
<feature type="region of interest" description="Disordered" evidence="1">
    <location>
        <begin position="1"/>
        <end position="71"/>
    </location>
</feature>
<organism evidence="3 4">
    <name type="scientific">Purpureocillium lilacinum</name>
    <name type="common">Paecilomyces lilacinus</name>
    <dbReference type="NCBI Taxonomy" id="33203"/>
    <lineage>
        <taxon>Eukaryota</taxon>
        <taxon>Fungi</taxon>
        <taxon>Dikarya</taxon>
        <taxon>Ascomycota</taxon>
        <taxon>Pezizomycotina</taxon>
        <taxon>Sordariomycetes</taxon>
        <taxon>Hypocreomycetidae</taxon>
        <taxon>Hypocreales</taxon>
        <taxon>Ophiocordycipitaceae</taxon>
        <taxon>Purpureocillium</taxon>
    </lineage>
</organism>
<dbReference type="EMBL" id="LCWV01000028">
    <property type="protein sequence ID" value="PWI66005.1"/>
    <property type="molecule type" value="Genomic_DNA"/>
</dbReference>
<gene>
    <name evidence="3" type="ORF">PCL_05483</name>
</gene>
<dbReference type="GO" id="GO:0016020">
    <property type="term" value="C:membrane"/>
    <property type="evidence" value="ECO:0007669"/>
    <property type="project" value="TreeGrafter"/>
</dbReference>
<sequence length="440" mass="46623">MPATPPGSPPLRTPPPPRQTPAASAPCPSPDPGIANSAQTTKQVHLTQGPTRLIPTGTRSQIPKGKNHAEREKREGLQVYLNGAVSRLLDLGRDVSPVPHPSTLYISPSSTTTAIMTATTTYALDRPISETGGPEHVRQALAGSAVEPANYSFHADDGTRLVYHVTGHGPELVLGTSPGWGPGINYIVSGFQPLSTSGRATLVVLQTRGTLPSAHPADETRMGSRHMAADLDALRRHLLVDKPVTVLGHSNGGAIALAYAADFPSHCARAVLLGAQVIGAKDQGPIFMRALEARQDDPRFAPAVARFRSILGAEAGFAGDEDLTEFIQAVLPLYFHEPAPGVAQFARDTGPLVVQNWANAKQRAADAQPEAVVIGDLGKVTADVLIVSGSDDFICSVDASAQAKEAIGSKARHVVYEECGHMAWIEKKDEFFKELLAFLP</sequence>
<comment type="caution">
    <text evidence="3">The sequence shown here is derived from an EMBL/GenBank/DDBJ whole genome shotgun (WGS) entry which is preliminary data.</text>
</comment>